<dbReference type="InterPro" id="IPR016024">
    <property type="entry name" value="ARM-type_fold"/>
</dbReference>
<evidence type="ECO:0000256" key="3">
    <source>
        <dbReference type="ARBA" id="ARBA00042347"/>
    </source>
</evidence>
<dbReference type="InterPro" id="IPR000719">
    <property type="entry name" value="Prot_kinase_dom"/>
</dbReference>
<evidence type="ECO:0000313" key="7">
    <source>
        <dbReference type="EMBL" id="CDG68000.1"/>
    </source>
</evidence>
<evidence type="ECO:0000256" key="1">
    <source>
        <dbReference type="ARBA" id="ARBA00038349"/>
    </source>
</evidence>
<dbReference type="Gene3D" id="3.30.200.20">
    <property type="entry name" value="Phosphorylase Kinase, domain 1"/>
    <property type="match status" value="1"/>
</dbReference>
<evidence type="ECO:0000256" key="2">
    <source>
        <dbReference type="ARBA" id="ARBA00040972"/>
    </source>
</evidence>
<dbReference type="Pfam" id="PF00069">
    <property type="entry name" value="Pkinase"/>
    <property type="match status" value="1"/>
</dbReference>
<organism evidence="7">
    <name type="scientific">Hydra vulgaris</name>
    <name type="common">Hydra</name>
    <name type="synonym">Hydra attenuata</name>
    <dbReference type="NCBI Taxonomy" id="6087"/>
    <lineage>
        <taxon>Eukaryota</taxon>
        <taxon>Metazoa</taxon>
        <taxon>Cnidaria</taxon>
        <taxon>Hydrozoa</taxon>
        <taxon>Hydroidolina</taxon>
        <taxon>Anthoathecata</taxon>
        <taxon>Aplanulata</taxon>
        <taxon>Hydridae</taxon>
        <taxon>Hydra</taxon>
    </lineage>
</organism>
<dbReference type="PANTHER" id="PTHR12984:SF3">
    <property type="entry name" value="N-TERMINAL KINASE-LIKE PROTEIN"/>
    <property type="match status" value="1"/>
</dbReference>
<dbReference type="EMBL" id="HAAD01001768">
    <property type="protein sequence ID" value="CDG68000.1"/>
    <property type="molecule type" value="mRNA"/>
</dbReference>
<evidence type="ECO:0000259" key="6">
    <source>
        <dbReference type="PROSITE" id="PS50011"/>
    </source>
</evidence>
<sequence length="806" mass="90792">MQGLWNLIGKVGQGPGKDFAFDIENKVLSPCDEKSVWGLHQGKKRITGEPVSIFVCDAKSASPEEFYLAKTAYKRLKTLRHPNIIKFLDGFESETMLYMVTEPVTPLILFLDKDDGRNSNLITWGIHQITTGLSFLVNDCNLVHENVNIFSVFVGNDGEWKLSGMEYMHASNTDPVAKLPKLQCYNTPEGLKDVVKGSWSTDSWGLGCLIWEIYNGALQSPADLKIINKLPKQLVIHYCDLVCANPKSRSNPKRFLENCTKAGQFLDNDFIKANLFLQEIQIKDISEQKEFYSSLDKNLDSFPKQFCIDKILPQLLNAFEFSDSGSAILSPLFKVGLLLDEPSYQAKILPCIIKLFSSNDRATRVQLLQQLEKFIKHLQPNVVDNQIFACVATGFGDTLPVMREQTVKAMLLLAPKLSEKTVNNQLLKYFAKLQMDEQPGIRTNTTICLGKIAQYISESTRKKVLIPAFSRALRDPFPPARSAGVLALSATQEYYSIEDIAQKILPSICALTIDQEKNVRENAFKLIRCFLEKLEAFSKDSNSTVNNQEKEKEQLSQSSTWTGWAVTSLTSRFYQQQQQPQSPDSSTSSDSKPSAELNLKEHKTDVAKQEPNVSVNNQSVYTEAKNYDGGSNLKRNTEDDDSSDSDYGNWGEGDDWDFNDEKSKHKALFISKGEPAEIKKKILTSNIDEQSISNSVNMSNDTLKKPVSNKLSPVQNNSPIEKEFGDSWEDTWGDLEDNFNAKANVCTKKDSSEKDLRKELAERRKQERSLQREQVNQEKRGKSAGALKLGAVKKVTDTSDLNYEHF</sequence>
<dbReference type="GO" id="GO:0005524">
    <property type="term" value="F:ATP binding"/>
    <property type="evidence" value="ECO:0007669"/>
    <property type="project" value="InterPro"/>
</dbReference>
<feature type="region of interest" description="Disordered" evidence="5">
    <location>
        <begin position="573"/>
        <end position="658"/>
    </location>
</feature>
<protein>
    <recommendedName>
        <fullName evidence="2">N-terminal kinase-like protein</fullName>
    </recommendedName>
    <alternativeName>
        <fullName evidence="3">SCY1-like protein 1</fullName>
    </alternativeName>
</protein>
<dbReference type="PANTHER" id="PTHR12984">
    <property type="entry name" value="SCY1-RELATED S/T PROTEIN KINASE-LIKE"/>
    <property type="match status" value="1"/>
</dbReference>
<reference evidence="7" key="1">
    <citation type="journal article" date="2013" name="Genome Biol. Evol.">
        <title>Punctuated emergences of genetic and phenotypic innovations in eumetazoan, bilaterian, euteleostome, and hominidae ancestors.</title>
        <authorList>
            <person name="Wenger Y."/>
            <person name="Galliot B."/>
        </authorList>
    </citation>
    <scope>NUCLEOTIDE SEQUENCE</scope>
    <source>
        <tissue evidence="7">Whole animals</tissue>
    </source>
</reference>
<evidence type="ECO:0000256" key="4">
    <source>
        <dbReference type="ARBA" id="ARBA00056114"/>
    </source>
</evidence>
<dbReference type="SUPFAM" id="SSF56112">
    <property type="entry name" value="Protein kinase-like (PK-like)"/>
    <property type="match status" value="1"/>
</dbReference>
<dbReference type="InterPro" id="IPR011009">
    <property type="entry name" value="Kinase-like_dom_sf"/>
</dbReference>
<keyword evidence="7" id="KW-0808">Transferase</keyword>
<feature type="compositionally biased region" description="Basic and acidic residues" evidence="5">
    <location>
        <begin position="598"/>
        <end position="608"/>
    </location>
</feature>
<evidence type="ECO:0000256" key="5">
    <source>
        <dbReference type="SAM" id="MobiDB-lite"/>
    </source>
</evidence>
<dbReference type="Gene3D" id="1.10.510.10">
    <property type="entry name" value="Transferase(Phosphotransferase) domain 1"/>
    <property type="match status" value="1"/>
</dbReference>
<feature type="domain" description="Protein kinase" evidence="6">
    <location>
        <begin position="5"/>
        <end position="266"/>
    </location>
</feature>
<dbReference type="AlphaFoldDB" id="T2M7U5"/>
<feature type="compositionally biased region" description="Polar residues" evidence="5">
    <location>
        <begin position="611"/>
        <end position="621"/>
    </location>
</feature>
<gene>
    <name evidence="7" type="primary">SCYL1</name>
</gene>
<dbReference type="GO" id="GO:0004672">
    <property type="term" value="F:protein kinase activity"/>
    <property type="evidence" value="ECO:0007669"/>
    <property type="project" value="InterPro"/>
</dbReference>
<keyword evidence="7" id="KW-0418">Kinase</keyword>
<proteinExistence type="evidence at transcript level"/>
<dbReference type="InterPro" id="IPR011989">
    <property type="entry name" value="ARM-like"/>
</dbReference>
<feature type="compositionally biased region" description="Low complexity" evidence="5">
    <location>
        <begin position="575"/>
        <end position="591"/>
    </location>
</feature>
<comment type="function">
    <text evidence="4">Regulates COPI-mediated retrograde protein traffic at the interface between the Golgi apparatus and the endoplasmic reticulum. Involved in the maintenance of the Golgi apparatus morphology.</text>
</comment>
<dbReference type="SUPFAM" id="SSF48371">
    <property type="entry name" value="ARM repeat"/>
    <property type="match status" value="1"/>
</dbReference>
<dbReference type="OrthoDB" id="447103at2759"/>
<dbReference type="Gene3D" id="1.25.10.10">
    <property type="entry name" value="Leucine-rich Repeat Variant"/>
    <property type="match status" value="1"/>
</dbReference>
<accession>T2M7U5</accession>
<comment type="similarity">
    <text evidence="1">Belongs to the protein kinase superfamily.</text>
</comment>
<feature type="region of interest" description="Disordered" evidence="5">
    <location>
        <begin position="743"/>
        <end position="791"/>
    </location>
</feature>
<dbReference type="PROSITE" id="PS50011">
    <property type="entry name" value="PROTEIN_KINASE_DOM"/>
    <property type="match status" value="1"/>
</dbReference>
<name>T2M7U5_HYDVU</name>
<dbReference type="InterPro" id="IPR051177">
    <property type="entry name" value="CIK-Related_Protein"/>
</dbReference>
<feature type="compositionally biased region" description="Basic and acidic residues" evidence="5">
    <location>
        <begin position="747"/>
        <end position="781"/>
    </location>
</feature>